<feature type="region of interest" description="Disordered" evidence="1">
    <location>
        <begin position="77"/>
        <end position="114"/>
    </location>
</feature>
<keyword evidence="3" id="KW-1185">Reference proteome</keyword>
<accession>A0A9Q1GAY9</accession>
<organism evidence="2 3">
    <name type="scientific">Synaphobranchus kaupii</name>
    <name type="common">Kaup's arrowtooth eel</name>
    <dbReference type="NCBI Taxonomy" id="118154"/>
    <lineage>
        <taxon>Eukaryota</taxon>
        <taxon>Metazoa</taxon>
        <taxon>Chordata</taxon>
        <taxon>Craniata</taxon>
        <taxon>Vertebrata</taxon>
        <taxon>Euteleostomi</taxon>
        <taxon>Actinopterygii</taxon>
        <taxon>Neopterygii</taxon>
        <taxon>Teleostei</taxon>
        <taxon>Anguilliformes</taxon>
        <taxon>Synaphobranchidae</taxon>
        <taxon>Synaphobranchus</taxon>
    </lineage>
</organism>
<evidence type="ECO:0000313" key="2">
    <source>
        <dbReference type="EMBL" id="KAJ8380223.1"/>
    </source>
</evidence>
<reference evidence="2" key="1">
    <citation type="journal article" date="2023" name="Science">
        <title>Genome structures resolve the early diversification of teleost fishes.</title>
        <authorList>
            <person name="Parey E."/>
            <person name="Louis A."/>
            <person name="Montfort J."/>
            <person name="Bouchez O."/>
            <person name="Roques C."/>
            <person name="Iampietro C."/>
            <person name="Lluch J."/>
            <person name="Castinel A."/>
            <person name="Donnadieu C."/>
            <person name="Desvignes T."/>
            <person name="Floi Bucao C."/>
            <person name="Jouanno E."/>
            <person name="Wen M."/>
            <person name="Mejri S."/>
            <person name="Dirks R."/>
            <person name="Jansen H."/>
            <person name="Henkel C."/>
            <person name="Chen W.J."/>
            <person name="Zahm M."/>
            <person name="Cabau C."/>
            <person name="Klopp C."/>
            <person name="Thompson A.W."/>
            <person name="Robinson-Rechavi M."/>
            <person name="Braasch I."/>
            <person name="Lecointre G."/>
            <person name="Bobe J."/>
            <person name="Postlethwait J.H."/>
            <person name="Berthelot C."/>
            <person name="Roest Crollius H."/>
            <person name="Guiguen Y."/>
        </authorList>
    </citation>
    <scope>NUCLEOTIDE SEQUENCE</scope>
    <source>
        <strain evidence="2">WJC10195</strain>
    </source>
</reference>
<dbReference type="AlphaFoldDB" id="A0A9Q1GAY9"/>
<evidence type="ECO:0000313" key="3">
    <source>
        <dbReference type="Proteomes" id="UP001152622"/>
    </source>
</evidence>
<proteinExistence type="predicted"/>
<dbReference type="Proteomes" id="UP001152622">
    <property type="component" value="Chromosome 1"/>
</dbReference>
<evidence type="ECO:0000256" key="1">
    <source>
        <dbReference type="SAM" id="MobiDB-lite"/>
    </source>
</evidence>
<gene>
    <name evidence="2" type="ORF">SKAU_G00010010</name>
</gene>
<name>A0A9Q1GAY9_SYNKA</name>
<protein>
    <submittedName>
        <fullName evidence="2">Uncharacterized protein</fullName>
    </submittedName>
</protein>
<sequence>MSQQVLYCMCLMSGGGVARTAKKYGLWLRPLCQIRCQQCSLGGRSYGTIPGQGLVPSISRGNGRVVIGKYGQPERCLDRRTERQREEWSSDDFESLSTTGGRFVSTDNRRDPKK</sequence>
<comment type="caution">
    <text evidence="2">The sequence shown here is derived from an EMBL/GenBank/DDBJ whole genome shotgun (WGS) entry which is preliminary data.</text>
</comment>
<feature type="compositionally biased region" description="Basic and acidic residues" evidence="1">
    <location>
        <begin position="77"/>
        <end position="88"/>
    </location>
</feature>
<dbReference type="EMBL" id="JAINUF010000001">
    <property type="protein sequence ID" value="KAJ8380223.1"/>
    <property type="molecule type" value="Genomic_DNA"/>
</dbReference>